<reference evidence="1" key="1">
    <citation type="submission" date="2022-07" db="EMBL/GenBank/DDBJ databases">
        <title>Phylogenomic reconstructions and comparative analyses of Kickxellomycotina fungi.</title>
        <authorList>
            <person name="Reynolds N.K."/>
            <person name="Stajich J.E."/>
            <person name="Barry K."/>
            <person name="Grigoriev I.V."/>
            <person name="Crous P."/>
            <person name="Smith M.E."/>
        </authorList>
    </citation>
    <scope>NUCLEOTIDE SEQUENCE</scope>
    <source>
        <strain evidence="1">CBS 102833</strain>
    </source>
</reference>
<protein>
    <submittedName>
        <fullName evidence="1">Uncharacterized protein</fullName>
    </submittedName>
</protein>
<accession>A0ACC1LFU8</accession>
<evidence type="ECO:0000313" key="1">
    <source>
        <dbReference type="EMBL" id="KAJ2807923.1"/>
    </source>
</evidence>
<organism evidence="1 2">
    <name type="scientific">Coemansia furcata</name>
    <dbReference type="NCBI Taxonomy" id="417177"/>
    <lineage>
        <taxon>Eukaryota</taxon>
        <taxon>Fungi</taxon>
        <taxon>Fungi incertae sedis</taxon>
        <taxon>Zoopagomycota</taxon>
        <taxon>Kickxellomycotina</taxon>
        <taxon>Kickxellomycetes</taxon>
        <taxon>Kickxellales</taxon>
        <taxon>Kickxellaceae</taxon>
        <taxon>Coemansia</taxon>
    </lineage>
</organism>
<dbReference type="Proteomes" id="UP001140096">
    <property type="component" value="Unassembled WGS sequence"/>
</dbReference>
<proteinExistence type="predicted"/>
<keyword evidence="2" id="KW-1185">Reference proteome</keyword>
<name>A0ACC1LFU8_9FUNG</name>
<dbReference type="EMBL" id="JANBUP010001149">
    <property type="protein sequence ID" value="KAJ2807923.1"/>
    <property type="molecule type" value="Genomic_DNA"/>
</dbReference>
<comment type="caution">
    <text evidence="1">The sequence shown here is derived from an EMBL/GenBank/DDBJ whole genome shotgun (WGS) entry which is preliminary data.</text>
</comment>
<gene>
    <name evidence="1" type="ORF">H4S07_003500</name>
</gene>
<sequence>MPMAMDSDTAVEQQMLVQWCMAAQLFTESEFRDAVQRTQQSTDLEEEEIHPLIEQLNHTLGAFSLELRSCMDQTSGVRMWALANTNADAISMGATPYTASELVTLKTLVEGVFTEPAGNYALSLHDALRLATRRVGAPTRAEAETLLARFCGDGWLAMDQGFVALGARAVIELQSFFSVGFADYIRPCSLCKEMATKGIVCSECLEAVHPYCADRVAGGKVLACPACNRHIAQPRKFGPGERGVPHALDDVASAREPSEEPATQSIKKLRIEDSSDEE</sequence>
<evidence type="ECO:0000313" key="2">
    <source>
        <dbReference type="Proteomes" id="UP001140096"/>
    </source>
</evidence>